<dbReference type="EMBL" id="JAFDVH010000001">
    <property type="protein sequence ID" value="KAG7493001.1"/>
    <property type="molecule type" value="Genomic_DNA"/>
</dbReference>
<sequence>MRAMIPLIMISVPFLMLQFSLVQCSEVLGIPDEITPQEVKFQSLDYINVLHWKPNGLSSIAPEYFVQYKIYGEKHWTNVTHCQGINQLLCDLSQETSDPREWYYARVQAALPGASSPWVLSSRFNPHWETSVSPPKMKLKVTKQGIVVQLRTPTSPFVKKKGSCGSMRKFQRLTYNIYVIHDNMVQEEHQLGNCVSELLLKDLSPNTTYCLQAEAHIQRLGRSSRKGEKSCITTL</sequence>
<dbReference type="InterPro" id="IPR015373">
    <property type="entry name" value="Interferon/interleukin_rcp_dom"/>
</dbReference>
<dbReference type="Pfam" id="PF01108">
    <property type="entry name" value="Tissue_fac"/>
    <property type="match status" value="1"/>
</dbReference>
<keyword evidence="3" id="KW-1015">Disulfide bond</keyword>
<comment type="caution">
    <text evidence="8">The sequence shown here is derived from an EMBL/GenBank/DDBJ whole genome shotgun (WGS) entry which is preliminary data.</text>
</comment>
<proteinExistence type="inferred from homology"/>
<organism evidence="8 9">
    <name type="scientific">Megalops atlanticus</name>
    <name type="common">Tarpon</name>
    <name type="synonym">Clupea gigantea</name>
    <dbReference type="NCBI Taxonomy" id="7932"/>
    <lineage>
        <taxon>Eukaryota</taxon>
        <taxon>Metazoa</taxon>
        <taxon>Chordata</taxon>
        <taxon>Craniata</taxon>
        <taxon>Vertebrata</taxon>
        <taxon>Euteleostomi</taxon>
        <taxon>Actinopterygii</taxon>
        <taxon>Neopterygii</taxon>
        <taxon>Teleostei</taxon>
        <taxon>Elopiformes</taxon>
        <taxon>Megalopidae</taxon>
        <taxon>Megalops</taxon>
    </lineage>
</organism>
<dbReference type="FunFam" id="2.60.40.10:FF:000348">
    <property type="entry name" value="Interleukin 20 receptor subunit alpha"/>
    <property type="match status" value="1"/>
</dbReference>
<dbReference type="InterPro" id="IPR013783">
    <property type="entry name" value="Ig-like_fold"/>
</dbReference>
<name>A0A9D3TEV7_MEGAT</name>
<feature type="domain" description="Fibronectin type-III" evidence="6">
    <location>
        <begin position="15"/>
        <end position="118"/>
    </location>
</feature>
<accession>A0A9D3TEV7</accession>
<feature type="chain" id="PRO_5038669928" description="Interleukin-22 receptor subunit alpha-2" evidence="5">
    <location>
        <begin position="25"/>
        <end position="235"/>
    </location>
</feature>
<keyword evidence="9" id="KW-1185">Reference proteome</keyword>
<keyword evidence="2 5" id="KW-0732">Signal</keyword>
<evidence type="ECO:0000256" key="5">
    <source>
        <dbReference type="SAM" id="SignalP"/>
    </source>
</evidence>
<evidence type="ECO:0000259" key="7">
    <source>
        <dbReference type="Pfam" id="PF09294"/>
    </source>
</evidence>
<dbReference type="InterPro" id="IPR003961">
    <property type="entry name" value="FN3_dom"/>
</dbReference>
<dbReference type="PANTHER" id="PTHR20859">
    <property type="entry name" value="INTERFERON/INTERLEUKIN RECEPTOR"/>
    <property type="match status" value="1"/>
</dbReference>
<dbReference type="OrthoDB" id="10007376at2759"/>
<dbReference type="Gene3D" id="2.60.40.10">
    <property type="entry name" value="Immunoglobulins"/>
    <property type="match status" value="2"/>
</dbReference>
<comment type="similarity">
    <text evidence="1">Belongs to the type II cytokine receptor family.</text>
</comment>
<dbReference type="SUPFAM" id="SSF49265">
    <property type="entry name" value="Fibronectin type III"/>
    <property type="match status" value="2"/>
</dbReference>
<dbReference type="GO" id="GO:0004896">
    <property type="term" value="F:cytokine receptor activity"/>
    <property type="evidence" value="ECO:0007669"/>
    <property type="project" value="TreeGrafter"/>
</dbReference>
<dbReference type="InterPro" id="IPR036116">
    <property type="entry name" value="FN3_sf"/>
</dbReference>
<dbReference type="AlphaFoldDB" id="A0A9D3TEV7"/>
<dbReference type="InterPro" id="IPR050650">
    <property type="entry name" value="Type-II_Cytokine-TF_Rcpt"/>
</dbReference>
<evidence type="ECO:0000256" key="1">
    <source>
        <dbReference type="ARBA" id="ARBA00005399"/>
    </source>
</evidence>
<evidence type="ECO:0000256" key="2">
    <source>
        <dbReference type="ARBA" id="ARBA00022729"/>
    </source>
</evidence>
<dbReference type="Proteomes" id="UP001046870">
    <property type="component" value="Chromosome 1"/>
</dbReference>
<feature type="signal peptide" evidence="5">
    <location>
        <begin position="1"/>
        <end position="24"/>
    </location>
</feature>
<dbReference type="PANTHER" id="PTHR20859:SF53">
    <property type="entry name" value="INTERLEUKIN-22 RECEPTOR SUBUNIT ALPHA-1"/>
    <property type="match status" value="1"/>
</dbReference>
<evidence type="ECO:0000256" key="3">
    <source>
        <dbReference type="ARBA" id="ARBA00023157"/>
    </source>
</evidence>
<evidence type="ECO:0008006" key="10">
    <source>
        <dbReference type="Google" id="ProtNLM"/>
    </source>
</evidence>
<dbReference type="Pfam" id="PF09294">
    <property type="entry name" value="Interfer-bind"/>
    <property type="match status" value="1"/>
</dbReference>
<keyword evidence="4" id="KW-0675">Receptor</keyword>
<evidence type="ECO:0000256" key="4">
    <source>
        <dbReference type="ARBA" id="ARBA00023170"/>
    </source>
</evidence>
<dbReference type="GO" id="GO:0005886">
    <property type="term" value="C:plasma membrane"/>
    <property type="evidence" value="ECO:0007669"/>
    <property type="project" value="TreeGrafter"/>
</dbReference>
<protein>
    <recommendedName>
        <fullName evidence="10">Interleukin-22 receptor subunit alpha-2</fullName>
    </recommendedName>
</protein>
<gene>
    <name evidence="8" type="ORF">MATL_G00020690</name>
</gene>
<evidence type="ECO:0000259" key="6">
    <source>
        <dbReference type="Pfam" id="PF01108"/>
    </source>
</evidence>
<evidence type="ECO:0000313" key="9">
    <source>
        <dbReference type="Proteomes" id="UP001046870"/>
    </source>
</evidence>
<evidence type="ECO:0000313" key="8">
    <source>
        <dbReference type="EMBL" id="KAG7493001.1"/>
    </source>
</evidence>
<feature type="domain" description="Interferon/interleukin receptor" evidence="7">
    <location>
        <begin position="130"/>
        <end position="234"/>
    </location>
</feature>
<reference evidence="8" key="1">
    <citation type="submission" date="2021-01" db="EMBL/GenBank/DDBJ databases">
        <authorList>
            <person name="Zahm M."/>
            <person name="Roques C."/>
            <person name="Cabau C."/>
            <person name="Klopp C."/>
            <person name="Donnadieu C."/>
            <person name="Jouanno E."/>
            <person name="Lampietro C."/>
            <person name="Louis A."/>
            <person name="Herpin A."/>
            <person name="Echchiki A."/>
            <person name="Berthelot C."/>
            <person name="Parey E."/>
            <person name="Roest-Crollius H."/>
            <person name="Braasch I."/>
            <person name="Postlethwait J."/>
            <person name="Bobe J."/>
            <person name="Montfort J."/>
            <person name="Bouchez O."/>
            <person name="Begum T."/>
            <person name="Mejri S."/>
            <person name="Adams A."/>
            <person name="Chen W.-J."/>
            <person name="Guiguen Y."/>
        </authorList>
    </citation>
    <scope>NUCLEOTIDE SEQUENCE</scope>
    <source>
        <strain evidence="8">YG-15Mar2019-1</strain>
        <tissue evidence="8">Brain</tissue>
    </source>
</reference>